<evidence type="ECO:0000259" key="17">
    <source>
        <dbReference type="PROSITE" id="PS50031"/>
    </source>
</evidence>
<comment type="subunit">
    <text evidence="5">Component of the PAN1 actin cytoskeleton-regulatory complex.</text>
</comment>
<dbReference type="SMART" id="SM00027">
    <property type="entry name" value="EH"/>
    <property type="match status" value="2"/>
</dbReference>
<feature type="domain" description="EF-hand" evidence="18">
    <location>
        <begin position="462"/>
        <end position="497"/>
    </location>
</feature>
<evidence type="ECO:0000259" key="18">
    <source>
        <dbReference type="PROSITE" id="PS50222"/>
    </source>
</evidence>
<dbReference type="CDD" id="cd00052">
    <property type="entry name" value="EH"/>
    <property type="match status" value="2"/>
</dbReference>
<proteinExistence type="inferred from homology"/>
<dbReference type="InterPro" id="IPR002048">
    <property type="entry name" value="EF_hand_dom"/>
</dbReference>
<dbReference type="Pfam" id="PF08226">
    <property type="entry name" value="DUF1720"/>
    <property type="match status" value="1"/>
</dbReference>
<gene>
    <name evidence="19" type="ORF">B0A49_09504</name>
</gene>
<evidence type="ECO:0000313" key="19">
    <source>
        <dbReference type="EMBL" id="TKA63031.1"/>
    </source>
</evidence>
<dbReference type="GO" id="GO:0005509">
    <property type="term" value="F:calcium ion binding"/>
    <property type="evidence" value="ECO:0007669"/>
    <property type="project" value="InterPro"/>
</dbReference>
<feature type="domain" description="EH" evidence="17">
    <location>
        <begin position="164"/>
        <end position="252"/>
    </location>
</feature>
<evidence type="ECO:0000256" key="16">
    <source>
        <dbReference type="SAM" id="MobiDB-lite"/>
    </source>
</evidence>
<keyword evidence="13" id="KW-0009">Actin-binding</keyword>
<dbReference type="AlphaFoldDB" id="A0A4U0WJJ8"/>
<comment type="subcellular location">
    <subcellularLocation>
        <location evidence="3">Cell membrane</location>
        <topology evidence="3">Peripheral membrane protein</topology>
        <orientation evidence="3">Cytoplasmic side</orientation>
    </subcellularLocation>
    <subcellularLocation>
        <location evidence="2">Cytoplasm</location>
        <location evidence="2">Cytoskeleton</location>
        <location evidence="2">Actin patch</location>
    </subcellularLocation>
    <subcellularLocation>
        <location evidence="1">Endosome membrane</location>
        <topology evidence="1">Peripheral membrane protein</topology>
        <orientation evidence="1">Cytoplasmic side</orientation>
    </subcellularLocation>
</comment>
<dbReference type="OrthoDB" id="2015333at2759"/>
<dbReference type="Pfam" id="PF12763">
    <property type="entry name" value="EH"/>
    <property type="match status" value="2"/>
</dbReference>
<reference evidence="19 20" key="1">
    <citation type="submission" date="2017-03" db="EMBL/GenBank/DDBJ databases">
        <title>Genomes of endolithic fungi from Antarctica.</title>
        <authorList>
            <person name="Coleine C."/>
            <person name="Masonjones S."/>
            <person name="Stajich J.E."/>
        </authorList>
    </citation>
    <scope>NUCLEOTIDE SEQUENCE [LARGE SCALE GENOMIC DNA]</scope>
    <source>
        <strain evidence="19 20">CCFEE 5187</strain>
    </source>
</reference>
<feature type="region of interest" description="Disordered" evidence="16">
    <location>
        <begin position="1"/>
        <end position="149"/>
    </location>
</feature>
<evidence type="ECO:0000256" key="11">
    <source>
        <dbReference type="ARBA" id="ARBA00023054"/>
    </source>
</evidence>
<dbReference type="Gene3D" id="1.10.238.10">
    <property type="entry name" value="EF-hand"/>
    <property type="match status" value="2"/>
</dbReference>
<keyword evidence="12" id="KW-0472">Membrane</keyword>
<evidence type="ECO:0000256" key="12">
    <source>
        <dbReference type="ARBA" id="ARBA00023136"/>
    </source>
</evidence>
<feature type="compositionally biased region" description="Low complexity" evidence="16">
    <location>
        <begin position="130"/>
        <end position="147"/>
    </location>
</feature>
<feature type="compositionally biased region" description="Pro residues" evidence="16">
    <location>
        <begin position="108"/>
        <end position="118"/>
    </location>
</feature>
<keyword evidence="8" id="KW-0254">Endocytosis</keyword>
<dbReference type="GO" id="GO:0003779">
    <property type="term" value="F:actin binding"/>
    <property type="evidence" value="ECO:0007669"/>
    <property type="project" value="UniProtKB-KW"/>
</dbReference>
<evidence type="ECO:0000256" key="13">
    <source>
        <dbReference type="ARBA" id="ARBA00023203"/>
    </source>
</evidence>
<dbReference type="InterPro" id="IPR013182">
    <property type="entry name" value="DUF1720"/>
</dbReference>
<dbReference type="GO" id="GO:0030479">
    <property type="term" value="C:actin cortical patch"/>
    <property type="evidence" value="ECO:0007669"/>
    <property type="project" value="UniProtKB-SubCell"/>
</dbReference>
<feature type="domain" description="EH" evidence="17">
    <location>
        <begin position="429"/>
        <end position="518"/>
    </location>
</feature>
<keyword evidence="11" id="KW-0175">Coiled coil</keyword>
<evidence type="ECO:0000256" key="6">
    <source>
        <dbReference type="ARBA" id="ARBA00022475"/>
    </source>
</evidence>
<evidence type="ECO:0000256" key="14">
    <source>
        <dbReference type="ARBA" id="ARBA00023212"/>
    </source>
</evidence>
<keyword evidence="20" id="KW-1185">Reference proteome</keyword>
<evidence type="ECO:0000256" key="8">
    <source>
        <dbReference type="ARBA" id="ARBA00022583"/>
    </source>
</evidence>
<name>A0A4U0WJJ8_9PEZI</name>
<dbReference type="GO" id="GO:0010008">
    <property type="term" value="C:endosome membrane"/>
    <property type="evidence" value="ECO:0007669"/>
    <property type="project" value="UniProtKB-SubCell"/>
</dbReference>
<feature type="compositionally biased region" description="Low complexity" evidence="16">
    <location>
        <begin position="15"/>
        <end position="30"/>
    </location>
</feature>
<dbReference type="SUPFAM" id="SSF47473">
    <property type="entry name" value="EF-hand"/>
    <property type="match status" value="2"/>
</dbReference>
<evidence type="ECO:0000256" key="15">
    <source>
        <dbReference type="ARBA" id="ARBA00025194"/>
    </source>
</evidence>
<evidence type="ECO:0000256" key="3">
    <source>
        <dbReference type="ARBA" id="ARBA00004413"/>
    </source>
</evidence>
<keyword evidence="9" id="KW-0677">Repeat</keyword>
<sequence length="680" mass="73842">MYSGSSTFLGGANSGRPRQQQYGQQQQPQYLNGLAAQPTGFEGVPLQAQFTGYPGGAPLQTQATGFPGQPQPGFTPQSQQQFTGFPAQSNQSFRQPPPQQSFSTGQPSFPPAPAPRQQPQPTGMTSSQIADSFRSSPAPAPAASAGRRSSKIPNIRLSFITAQDQAKFEQLFKSAVGNDQALSGDKCKDLLLRSKLPGDALSKIWMLSDTTKSGQLLFPEFALAMYLCNLKLVGKELPSVLPEKIRNEVSSMVDIISFGVADDRPQAAPSSNAPNFDEPVGTFAQPTIQQPQPQASNSQLLSQLTAQPTSFQSQMTGFQLQATGLTPQQTGFQGMPQATGYSGPRPPMPPMPTGFGQGLQPQPTGYAPLNAQPTGRPGQWGLVNAPASGLPNISALQQQMMPQPGRESGFTTRGLSGNATVPWAVTKDEKRIYDDLFKAWDGFGKGFVTGDQAIEIFSQSGLDKGDLERIWTLSDPHNKGRLNLDEFAVAMHLIYRKLNGYSVPAQLPPELVPPSTRNFNDSIGTMKSLLSRDAESRKNSGAFLQPQNTGVSYLKTHSFRNTSGATGNGRKDATVFKNNDDDVCYKSSARRRIGGDGRSPSPAQRSESSETSTDEMSLDQLRKTIREKQVLLDAIDFQDENQADQEDALDRRDKRDADDLFTRIRRVQEDIDAHPSSSFR</sequence>
<evidence type="ECO:0000256" key="4">
    <source>
        <dbReference type="ARBA" id="ARBA00009351"/>
    </source>
</evidence>
<keyword evidence="10" id="KW-0967">Endosome</keyword>
<comment type="caution">
    <text evidence="19">The sequence shown here is derived from an EMBL/GenBank/DDBJ whole genome shotgun (WGS) entry which is preliminary data.</text>
</comment>
<feature type="region of interest" description="Disordered" evidence="16">
    <location>
        <begin position="587"/>
        <end position="618"/>
    </location>
</feature>
<feature type="compositionally biased region" description="Acidic residues" evidence="16">
    <location>
        <begin position="636"/>
        <end position="647"/>
    </location>
</feature>
<comment type="function">
    <text evidence="15">Component of the PAN1 actin cytoskeleton-regulatory complex required for the internalization of endosomes during actin-coupled endocytosis. The complex links the site of endocytosis to the cell membrane-associated actin cytoskeleton. Mediates uptake of external molecules and vacuolar degradation of plasma membrane proteins. Plays a role in the proper organization of the cell membrane-associated actin cytoskeleton and promotes its destabilization.</text>
</comment>
<dbReference type="InterPro" id="IPR000261">
    <property type="entry name" value="EH_dom"/>
</dbReference>
<dbReference type="PANTHER" id="PTHR11216:SF173">
    <property type="entry name" value="ACTIN CYTOSKELETON-REGULATORY COMPLEX PROTEIN PAN1"/>
    <property type="match status" value="1"/>
</dbReference>
<dbReference type="EMBL" id="NAJN01001463">
    <property type="protein sequence ID" value="TKA63031.1"/>
    <property type="molecule type" value="Genomic_DNA"/>
</dbReference>
<evidence type="ECO:0000313" key="20">
    <source>
        <dbReference type="Proteomes" id="UP000308768"/>
    </source>
</evidence>
<protein>
    <submittedName>
        <fullName evidence="19">Actin cytoskeleton-regulatory complex protein pan1</fullName>
    </submittedName>
</protein>
<evidence type="ECO:0000256" key="7">
    <source>
        <dbReference type="ARBA" id="ARBA00022490"/>
    </source>
</evidence>
<evidence type="ECO:0000256" key="10">
    <source>
        <dbReference type="ARBA" id="ARBA00022753"/>
    </source>
</evidence>
<feature type="compositionally biased region" description="Low complexity" evidence="16">
    <location>
        <begin position="60"/>
        <end position="107"/>
    </location>
</feature>
<keyword evidence="7" id="KW-0963">Cytoplasm</keyword>
<dbReference type="GO" id="GO:0005886">
    <property type="term" value="C:plasma membrane"/>
    <property type="evidence" value="ECO:0007669"/>
    <property type="project" value="UniProtKB-SubCell"/>
</dbReference>
<feature type="non-terminal residue" evidence="19">
    <location>
        <position position="680"/>
    </location>
</feature>
<keyword evidence="6" id="KW-1003">Cell membrane</keyword>
<dbReference type="GO" id="GO:0006897">
    <property type="term" value="P:endocytosis"/>
    <property type="evidence" value="ECO:0007669"/>
    <property type="project" value="UniProtKB-KW"/>
</dbReference>
<dbReference type="PROSITE" id="PS50222">
    <property type="entry name" value="EF_HAND_2"/>
    <property type="match status" value="1"/>
</dbReference>
<dbReference type="STRING" id="331657.A0A4U0WJJ8"/>
<evidence type="ECO:0000256" key="5">
    <source>
        <dbReference type="ARBA" id="ARBA00011159"/>
    </source>
</evidence>
<evidence type="ECO:0000256" key="2">
    <source>
        <dbReference type="ARBA" id="ARBA00004134"/>
    </source>
</evidence>
<evidence type="ECO:0000256" key="9">
    <source>
        <dbReference type="ARBA" id="ARBA00022737"/>
    </source>
</evidence>
<keyword evidence="14" id="KW-0206">Cytoskeleton</keyword>
<accession>A0A4U0WJJ8</accession>
<comment type="similarity">
    <text evidence="4">Belongs to the PAN1 family.</text>
</comment>
<feature type="region of interest" description="Disordered" evidence="16">
    <location>
        <begin position="634"/>
        <end position="658"/>
    </location>
</feature>
<dbReference type="Proteomes" id="UP000308768">
    <property type="component" value="Unassembled WGS sequence"/>
</dbReference>
<dbReference type="FunFam" id="1.10.238.10:FF:000349">
    <property type="entry name" value="Actin cytoskeleton-regulatory complex protein PAN1"/>
    <property type="match status" value="1"/>
</dbReference>
<evidence type="ECO:0000256" key="1">
    <source>
        <dbReference type="ARBA" id="ARBA00004125"/>
    </source>
</evidence>
<organism evidence="19 20">
    <name type="scientific">Cryomyces minteri</name>
    <dbReference type="NCBI Taxonomy" id="331657"/>
    <lineage>
        <taxon>Eukaryota</taxon>
        <taxon>Fungi</taxon>
        <taxon>Dikarya</taxon>
        <taxon>Ascomycota</taxon>
        <taxon>Pezizomycotina</taxon>
        <taxon>Dothideomycetes</taxon>
        <taxon>Dothideomycetes incertae sedis</taxon>
        <taxon>Cryomyces</taxon>
    </lineage>
</organism>
<dbReference type="PROSITE" id="PS50031">
    <property type="entry name" value="EH"/>
    <property type="match status" value="2"/>
</dbReference>
<feature type="compositionally biased region" description="Basic and acidic residues" evidence="16">
    <location>
        <begin position="648"/>
        <end position="658"/>
    </location>
</feature>
<dbReference type="PANTHER" id="PTHR11216">
    <property type="entry name" value="EH DOMAIN"/>
    <property type="match status" value="1"/>
</dbReference>
<dbReference type="InterPro" id="IPR011992">
    <property type="entry name" value="EF-hand-dom_pair"/>
</dbReference>
<dbReference type="GO" id="GO:0016197">
    <property type="term" value="P:endosomal transport"/>
    <property type="evidence" value="ECO:0007669"/>
    <property type="project" value="TreeGrafter"/>
</dbReference>